<keyword evidence="2" id="KW-1185">Reference proteome</keyword>
<dbReference type="OrthoDB" id="9790745at2"/>
<accession>A0A1U7CJ79</accession>
<sequence length="117" mass="13806">MFKLKRVYEQTSPDDGFRVLVERLWPRGVSKERAELDLWLKDVAPSPELRKWFSHDPAKWREFQERYAAELKDDEAALDVLKQKGKEGTVTLLYASHDEEHNGALVLKTYLDRHHTK</sequence>
<dbReference type="STRING" id="1387353.BSF38_00402"/>
<dbReference type="InterPro" id="IPR052552">
    <property type="entry name" value="YeaO-like"/>
</dbReference>
<dbReference type="EMBL" id="CP019082">
    <property type="protein sequence ID" value="APW58989.1"/>
    <property type="molecule type" value="Genomic_DNA"/>
</dbReference>
<dbReference type="Pfam" id="PF22752">
    <property type="entry name" value="DUF488-N3i"/>
    <property type="match status" value="1"/>
</dbReference>
<organism evidence="1 2">
    <name type="scientific">Paludisphaera borealis</name>
    <dbReference type="NCBI Taxonomy" id="1387353"/>
    <lineage>
        <taxon>Bacteria</taxon>
        <taxon>Pseudomonadati</taxon>
        <taxon>Planctomycetota</taxon>
        <taxon>Planctomycetia</taxon>
        <taxon>Isosphaerales</taxon>
        <taxon>Isosphaeraceae</taxon>
        <taxon>Paludisphaera</taxon>
    </lineage>
</organism>
<dbReference type="RefSeq" id="WP_076343224.1">
    <property type="nucleotide sequence ID" value="NZ_CP019082.1"/>
</dbReference>
<evidence type="ECO:0000313" key="1">
    <source>
        <dbReference type="EMBL" id="APW58989.1"/>
    </source>
</evidence>
<evidence type="ECO:0008006" key="3">
    <source>
        <dbReference type="Google" id="ProtNLM"/>
    </source>
</evidence>
<dbReference type="PANTHER" id="PTHR36849:SF1">
    <property type="entry name" value="CYTOPLASMIC PROTEIN"/>
    <property type="match status" value="1"/>
</dbReference>
<dbReference type="AlphaFoldDB" id="A0A1U7CJ79"/>
<name>A0A1U7CJ79_9BACT</name>
<reference evidence="2" key="1">
    <citation type="submission" date="2016-12" db="EMBL/GenBank/DDBJ databases">
        <title>Comparative genomics of four Isosphaeraceae planctomycetes: a common pool of plasmids and glycoside hydrolase genes.</title>
        <authorList>
            <person name="Ivanova A."/>
        </authorList>
    </citation>
    <scope>NUCLEOTIDE SEQUENCE [LARGE SCALE GENOMIC DNA]</scope>
    <source>
        <strain evidence="2">PX4</strain>
    </source>
</reference>
<proteinExistence type="predicted"/>
<dbReference type="KEGG" id="pbor:BSF38_00402"/>
<dbReference type="Proteomes" id="UP000186309">
    <property type="component" value="Chromosome"/>
</dbReference>
<evidence type="ECO:0000313" key="2">
    <source>
        <dbReference type="Proteomes" id="UP000186309"/>
    </source>
</evidence>
<protein>
    <recommendedName>
        <fullName evidence="3">DUF488 domain-containing protein</fullName>
    </recommendedName>
</protein>
<dbReference type="PANTHER" id="PTHR36849">
    <property type="entry name" value="CYTOPLASMIC PROTEIN-RELATED"/>
    <property type="match status" value="1"/>
</dbReference>
<gene>
    <name evidence="1" type="ORF">BSF38_00402</name>
</gene>